<dbReference type="InterPro" id="IPR041539">
    <property type="entry name" value="CxC5"/>
</dbReference>
<evidence type="ECO:0000313" key="3">
    <source>
        <dbReference type="EMBL" id="EDR03860.1"/>
    </source>
</evidence>
<dbReference type="KEGG" id="lbc:LACBIDRAFT_331086"/>
<evidence type="ECO:0000259" key="2">
    <source>
        <dbReference type="Pfam" id="PF18718"/>
    </source>
</evidence>
<feature type="compositionally biased region" description="Basic and acidic residues" evidence="1">
    <location>
        <begin position="700"/>
        <end position="712"/>
    </location>
</feature>
<dbReference type="RefSeq" id="XP_001885428.1">
    <property type="nucleotide sequence ID" value="XM_001885393.1"/>
</dbReference>
<dbReference type="InParanoid" id="B0DNF2"/>
<accession>B0DNF2</accession>
<feature type="region of interest" description="Disordered" evidence="1">
    <location>
        <begin position="676"/>
        <end position="720"/>
    </location>
</feature>
<feature type="compositionally biased region" description="Basic and acidic residues" evidence="1">
    <location>
        <begin position="1"/>
        <end position="12"/>
    </location>
</feature>
<sequence length="1119" mass="122521">MPPRTRADDKASRSGHIRAHMPVRKRGPSNAGDQASKCQKKHQTDPESNEPAQPDTVTRGTKVGKKGGGKAKKGKKPRKTSAQKVAEDAKQPSPAKLTPAERKLIESGMATAPLERIRDASASHMPPPPAIVSARQCRPDDAAPAKEPRMGHDDNVDDDDDNGDNHNNGDNANANLSSSDTSSSNTSNTNTANTANDTITHAHANVAHANVDTNVNANVPHANVAHANVAHANVAHANVNANIPHANVTNDDAANTDAYASLDPATPQCVHVRVNPATPQRVRGSETLTTDLGTKLVMTDGLDPLRDQDIDMDVEGSPPALGSSRMMGGIFRGKALGNALNHADFPRLDSGDAFFAGSAQVNYKVFAYLVYSDPVKLSVIPDPSLPANTIFCVLTVPPLESAVVLKKVANRLESVKEGHVFVQSNLSGTWQWNLLGRYEHALADNESLESNESDKCHILFCLPISYSFSTGSSYPPSTHVSGPSSHYASSESRSESMSRYAFSESHSRSRPDTPMDVSVPSGSKCSIDENLLGRLKTAGLTINESLCYDTNPTLQVMYRCYTHIFELQGQINDMVAERKWQTKFGKYPNKTEVIGLFVAKTTWHDSYAKVFPLVEGYEHMVAWLEGDPDAKSDLDLWGVTKSKYSITDLVEWLKKQKGKKVAKSVTKSTAKYAKGLKEKEKTQGSGSGAGAGKGNQKGVKQKEVESEQADNRKKSHKKKKVTASGPFMILLFLCPGANAMQNQQAFPDVSFKVFNEFIAQNFSSKITLATVLMLLFTMVENTDLLNLHRRQQNPQLSDENRVHLGSWIKSLAHEVKKQTPKPKLKTLFKRSENWMSMPENQIITNIGTKLNDFADLLTLNSYGNPNELATTTLIKGSEIFKEVVVLNGKCSNCKTHYFADHENYPQVRGPRRRVYLNDAKYLKLGKSLYVDRPFSNAVVNGTYSFHASVAAYAEFWTNSYGKQESFKIERHQIWQAFVHETVRTIAQASGVMFETNDNPSIDDLTHDAFAILGEGGAMRLSDKHTCSECTQERKAVADFLPVANDAAAVLGVDENQAVPQLDAAAADELQNLAGPDDPMDVDIANQPAMVNMVVMDGIVMGPTHYSLEQSQVWLEYDEC</sequence>
<dbReference type="Proteomes" id="UP000001194">
    <property type="component" value="Unassembled WGS sequence"/>
</dbReference>
<feature type="compositionally biased region" description="Basic residues" evidence="1">
    <location>
        <begin position="13"/>
        <end position="27"/>
    </location>
</feature>
<evidence type="ECO:0000313" key="4">
    <source>
        <dbReference type="Proteomes" id="UP000001194"/>
    </source>
</evidence>
<organism evidence="4">
    <name type="scientific">Laccaria bicolor (strain S238N-H82 / ATCC MYA-4686)</name>
    <name type="common">Bicoloured deceiver</name>
    <name type="synonym">Laccaria laccata var. bicolor</name>
    <dbReference type="NCBI Taxonomy" id="486041"/>
    <lineage>
        <taxon>Eukaryota</taxon>
        <taxon>Fungi</taxon>
        <taxon>Dikarya</taxon>
        <taxon>Basidiomycota</taxon>
        <taxon>Agaricomycotina</taxon>
        <taxon>Agaricomycetes</taxon>
        <taxon>Agaricomycetidae</taxon>
        <taxon>Agaricales</taxon>
        <taxon>Agaricineae</taxon>
        <taxon>Hydnangiaceae</taxon>
        <taxon>Laccaria</taxon>
    </lineage>
</organism>
<proteinExistence type="predicted"/>
<feature type="region of interest" description="Disordered" evidence="1">
    <location>
        <begin position="120"/>
        <end position="194"/>
    </location>
</feature>
<feature type="compositionally biased region" description="Low complexity" evidence="1">
    <location>
        <begin position="165"/>
        <end position="194"/>
    </location>
</feature>
<dbReference type="STRING" id="486041.B0DNF2"/>
<evidence type="ECO:0000256" key="1">
    <source>
        <dbReference type="SAM" id="MobiDB-lite"/>
    </source>
</evidence>
<protein>
    <submittedName>
        <fullName evidence="3">Predicted protein</fullName>
    </submittedName>
</protein>
<feature type="domain" description="CxC5 like cysteine cluster associated with KDZ" evidence="2">
    <location>
        <begin position="870"/>
        <end position="960"/>
    </location>
</feature>
<feature type="compositionally biased region" description="Basic residues" evidence="1">
    <location>
        <begin position="62"/>
        <end position="81"/>
    </location>
</feature>
<dbReference type="EMBL" id="DS547121">
    <property type="protein sequence ID" value="EDR03860.1"/>
    <property type="molecule type" value="Genomic_DNA"/>
</dbReference>
<feature type="region of interest" description="Disordered" evidence="1">
    <location>
        <begin position="499"/>
        <end position="522"/>
    </location>
</feature>
<feature type="compositionally biased region" description="Gly residues" evidence="1">
    <location>
        <begin position="685"/>
        <end position="695"/>
    </location>
</feature>
<dbReference type="Pfam" id="PF18718">
    <property type="entry name" value="CxC5"/>
    <property type="match status" value="1"/>
</dbReference>
<dbReference type="AlphaFoldDB" id="B0DNF2"/>
<name>B0DNF2_LACBS</name>
<gene>
    <name evidence="3" type="ORF">LACBIDRAFT_331086</name>
</gene>
<keyword evidence="4" id="KW-1185">Reference proteome</keyword>
<reference evidence="3 4" key="1">
    <citation type="journal article" date="2008" name="Nature">
        <title>The genome of Laccaria bicolor provides insights into mycorrhizal symbiosis.</title>
        <authorList>
            <person name="Martin F."/>
            <person name="Aerts A."/>
            <person name="Ahren D."/>
            <person name="Brun A."/>
            <person name="Danchin E.G.J."/>
            <person name="Duchaussoy F."/>
            <person name="Gibon J."/>
            <person name="Kohler A."/>
            <person name="Lindquist E."/>
            <person name="Pereda V."/>
            <person name="Salamov A."/>
            <person name="Shapiro H.J."/>
            <person name="Wuyts J."/>
            <person name="Blaudez D."/>
            <person name="Buee M."/>
            <person name="Brokstein P."/>
            <person name="Canbaeck B."/>
            <person name="Cohen D."/>
            <person name="Courty P.E."/>
            <person name="Coutinho P.M."/>
            <person name="Delaruelle C."/>
            <person name="Detter J.C."/>
            <person name="Deveau A."/>
            <person name="DiFazio S."/>
            <person name="Duplessis S."/>
            <person name="Fraissinet-Tachet L."/>
            <person name="Lucic E."/>
            <person name="Frey-Klett P."/>
            <person name="Fourrey C."/>
            <person name="Feussner I."/>
            <person name="Gay G."/>
            <person name="Grimwood J."/>
            <person name="Hoegger P.J."/>
            <person name="Jain P."/>
            <person name="Kilaru S."/>
            <person name="Labbe J."/>
            <person name="Lin Y.C."/>
            <person name="Legue V."/>
            <person name="Le Tacon F."/>
            <person name="Marmeisse R."/>
            <person name="Melayah D."/>
            <person name="Montanini B."/>
            <person name="Muratet M."/>
            <person name="Nehls U."/>
            <person name="Niculita-Hirzel H."/>
            <person name="Oudot-Le Secq M.P."/>
            <person name="Peter M."/>
            <person name="Quesneville H."/>
            <person name="Rajashekar B."/>
            <person name="Reich M."/>
            <person name="Rouhier N."/>
            <person name="Schmutz J."/>
            <person name="Yin T."/>
            <person name="Chalot M."/>
            <person name="Henrissat B."/>
            <person name="Kuees U."/>
            <person name="Lucas S."/>
            <person name="Van de Peer Y."/>
            <person name="Podila G.K."/>
            <person name="Polle A."/>
            <person name="Pukkila P.J."/>
            <person name="Richardson P.M."/>
            <person name="Rouze P."/>
            <person name="Sanders I.R."/>
            <person name="Stajich J.E."/>
            <person name="Tunlid A."/>
            <person name="Tuskan G."/>
            <person name="Grigoriev I.V."/>
        </authorList>
    </citation>
    <scope>NUCLEOTIDE SEQUENCE [LARGE SCALE GENOMIC DNA]</scope>
    <source>
        <strain evidence="4">S238N-H82 / ATCC MYA-4686</strain>
    </source>
</reference>
<feature type="region of interest" description="Disordered" evidence="1">
    <location>
        <begin position="1"/>
        <end position="107"/>
    </location>
</feature>
<feature type="compositionally biased region" description="Basic and acidic residues" evidence="1">
    <location>
        <begin position="137"/>
        <end position="154"/>
    </location>
</feature>
<dbReference type="GeneID" id="6081103"/>
<dbReference type="HOGENOM" id="CLU_004966_6_0_1"/>